<keyword evidence="3" id="KW-1185">Reference proteome</keyword>
<feature type="compositionally biased region" description="Polar residues" evidence="1">
    <location>
        <begin position="39"/>
        <end position="61"/>
    </location>
</feature>
<dbReference type="EMBL" id="JAHMHS010000008">
    <property type="protein sequence ID" value="KAK1730122.1"/>
    <property type="molecule type" value="Genomic_DNA"/>
</dbReference>
<proteinExistence type="predicted"/>
<feature type="compositionally biased region" description="Polar residues" evidence="1">
    <location>
        <begin position="152"/>
        <end position="169"/>
    </location>
</feature>
<evidence type="ECO:0000256" key="1">
    <source>
        <dbReference type="SAM" id="MobiDB-lite"/>
    </source>
</evidence>
<feature type="region of interest" description="Disordered" evidence="1">
    <location>
        <begin position="25"/>
        <end position="169"/>
    </location>
</feature>
<name>A0AAD8XMP0_GLOAC</name>
<dbReference type="AlphaFoldDB" id="A0AAD8XMP0"/>
<comment type="caution">
    <text evidence="2">The sequence shown here is derived from an EMBL/GenBank/DDBJ whole genome shotgun (WGS) entry which is preliminary data.</text>
</comment>
<evidence type="ECO:0000313" key="2">
    <source>
        <dbReference type="EMBL" id="KAK1730122.1"/>
    </source>
</evidence>
<reference evidence="2" key="1">
    <citation type="submission" date="2021-12" db="EMBL/GenBank/DDBJ databases">
        <title>Comparative genomics, transcriptomics and evolutionary studies reveal genomic signatures of adaptation to plant cell wall in hemibiotrophic fungi.</title>
        <authorList>
            <consortium name="DOE Joint Genome Institute"/>
            <person name="Baroncelli R."/>
            <person name="Diaz J.F."/>
            <person name="Benocci T."/>
            <person name="Peng M."/>
            <person name="Battaglia E."/>
            <person name="Haridas S."/>
            <person name="Andreopoulos W."/>
            <person name="Labutti K."/>
            <person name="Pangilinan J."/>
            <person name="Floch G.L."/>
            <person name="Makela M.R."/>
            <person name="Henrissat B."/>
            <person name="Grigoriev I.V."/>
            <person name="Crouch J.A."/>
            <person name="De Vries R.P."/>
            <person name="Sukno S.A."/>
            <person name="Thon M.R."/>
        </authorList>
    </citation>
    <scope>NUCLEOTIDE SEQUENCE</scope>
    <source>
        <strain evidence="2">CBS 112980</strain>
    </source>
</reference>
<gene>
    <name evidence="2" type="ORF">BDZ83DRAFT_423807</name>
</gene>
<dbReference type="Proteomes" id="UP001244207">
    <property type="component" value="Unassembled WGS sequence"/>
</dbReference>
<organism evidence="2 3">
    <name type="scientific">Glomerella acutata</name>
    <name type="common">Colletotrichum acutatum</name>
    <dbReference type="NCBI Taxonomy" id="27357"/>
    <lineage>
        <taxon>Eukaryota</taxon>
        <taxon>Fungi</taxon>
        <taxon>Dikarya</taxon>
        <taxon>Ascomycota</taxon>
        <taxon>Pezizomycotina</taxon>
        <taxon>Sordariomycetes</taxon>
        <taxon>Hypocreomycetidae</taxon>
        <taxon>Glomerellales</taxon>
        <taxon>Glomerellaceae</taxon>
        <taxon>Colletotrichum</taxon>
        <taxon>Colletotrichum acutatum species complex</taxon>
    </lineage>
</organism>
<dbReference type="GeneID" id="85386897"/>
<accession>A0AAD8XMP0</accession>
<sequence>MLHCSKLSIRWAPPVLPSLFLLGSSTSTTPNPRFRPLSLSPTRNPSIQEKPHPSNQPQSSRWPGGPVRALPRSAVQTGGAATPSLGTRDPADSRSNTVSDPLGPLWCRDLDGQWSKRRSLSDNNSAPKGRQGRLASCSSAATARKQKGLFRSLSTPNARQTRHNLTPSP</sequence>
<dbReference type="RefSeq" id="XP_060370177.1">
    <property type="nucleotide sequence ID" value="XM_060502998.1"/>
</dbReference>
<protein>
    <submittedName>
        <fullName evidence="2">Uncharacterized protein</fullName>
    </submittedName>
</protein>
<evidence type="ECO:0000313" key="3">
    <source>
        <dbReference type="Proteomes" id="UP001244207"/>
    </source>
</evidence>